<proteinExistence type="inferred from homology"/>
<gene>
    <name evidence="3" type="ORF">GCM10022254_18590</name>
</gene>
<evidence type="ECO:0000256" key="1">
    <source>
        <dbReference type="ARBA" id="ARBA00009981"/>
    </source>
</evidence>
<organism evidence="3 4">
    <name type="scientific">Actinomadura meridiana</name>
    <dbReference type="NCBI Taxonomy" id="559626"/>
    <lineage>
        <taxon>Bacteria</taxon>
        <taxon>Bacillati</taxon>
        <taxon>Actinomycetota</taxon>
        <taxon>Actinomycetes</taxon>
        <taxon>Streptosporangiales</taxon>
        <taxon>Thermomonosporaceae</taxon>
        <taxon>Actinomadura</taxon>
    </lineage>
</organism>
<dbReference type="Gene3D" id="1.10.1220.170">
    <property type="match status" value="1"/>
</dbReference>
<dbReference type="PANTHER" id="PTHR33713:SF6">
    <property type="entry name" value="ANTITOXIN YEFM"/>
    <property type="match status" value="1"/>
</dbReference>
<name>A0ABP8BWE5_9ACTN</name>
<dbReference type="Gene3D" id="3.40.1620.10">
    <property type="entry name" value="YefM-like domain"/>
    <property type="match status" value="1"/>
</dbReference>
<evidence type="ECO:0000256" key="2">
    <source>
        <dbReference type="RuleBase" id="RU362080"/>
    </source>
</evidence>
<dbReference type="InterPro" id="IPR051405">
    <property type="entry name" value="phD/YefM_antitoxin"/>
</dbReference>
<comment type="function">
    <text evidence="2">Antitoxin component of a type II toxin-antitoxin (TA) system.</text>
</comment>
<dbReference type="PANTHER" id="PTHR33713">
    <property type="entry name" value="ANTITOXIN YAFN-RELATED"/>
    <property type="match status" value="1"/>
</dbReference>
<evidence type="ECO:0000313" key="3">
    <source>
        <dbReference type="EMBL" id="GAA4228476.1"/>
    </source>
</evidence>
<dbReference type="Pfam" id="PF02604">
    <property type="entry name" value="PhdYeFM_antitox"/>
    <property type="match status" value="1"/>
</dbReference>
<comment type="similarity">
    <text evidence="1 2">Belongs to the phD/YefM antitoxin family.</text>
</comment>
<dbReference type="InterPro" id="IPR036165">
    <property type="entry name" value="YefM-like_sf"/>
</dbReference>
<comment type="caution">
    <text evidence="3">The sequence shown here is derived from an EMBL/GenBank/DDBJ whole genome shotgun (WGS) entry which is preliminary data.</text>
</comment>
<evidence type="ECO:0000313" key="4">
    <source>
        <dbReference type="Proteomes" id="UP001501710"/>
    </source>
</evidence>
<dbReference type="SUPFAM" id="SSF143120">
    <property type="entry name" value="YefM-like"/>
    <property type="match status" value="1"/>
</dbReference>
<dbReference type="Proteomes" id="UP001501710">
    <property type="component" value="Unassembled WGS sequence"/>
</dbReference>
<sequence>MIAGGPAGALLSYFTGWRGGFWGLPGSYMVRIWYGKPVPYKGSESSMAISASEARSRLFPLIQQVNDDHDPVRITSRGGDAVLMSAEDYDSWQETIYLLRSPANAQRLMEAIARDKESRPAITKTMEELESLAGEV</sequence>
<dbReference type="NCBIfam" id="TIGR01552">
    <property type="entry name" value="phd_fam"/>
    <property type="match status" value="1"/>
</dbReference>
<dbReference type="EMBL" id="BAABAS010000005">
    <property type="protein sequence ID" value="GAA4228476.1"/>
    <property type="molecule type" value="Genomic_DNA"/>
</dbReference>
<reference evidence="4" key="1">
    <citation type="journal article" date="2019" name="Int. J. Syst. Evol. Microbiol.">
        <title>The Global Catalogue of Microorganisms (GCM) 10K type strain sequencing project: providing services to taxonomists for standard genome sequencing and annotation.</title>
        <authorList>
            <consortium name="The Broad Institute Genomics Platform"/>
            <consortium name="The Broad Institute Genome Sequencing Center for Infectious Disease"/>
            <person name="Wu L."/>
            <person name="Ma J."/>
        </authorList>
    </citation>
    <scope>NUCLEOTIDE SEQUENCE [LARGE SCALE GENOMIC DNA]</scope>
    <source>
        <strain evidence="4">JCM 17440</strain>
    </source>
</reference>
<dbReference type="InterPro" id="IPR006442">
    <property type="entry name" value="Antitoxin_Phd/YefM"/>
</dbReference>
<accession>A0ABP8BWE5</accession>
<keyword evidence="4" id="KW-1185">Reference proteome</keyword>
<protein>
    <recommendedName>
        <fullName evidence="2">Antitoxin</fullName>
    </recommendedName>
</protein>